<evidence type="ECO:0000313" key="2">
    <source>
        <dbReference type="EMBL" id="SEK15469.1"/>
    </source>
</evidence>
<dbReference type="GO" id="GO:0030170">
    <property type="term" value="F:pyridoxal phosphate binding"/>
    <property type="evidence" value="ECO:0007669"/>
    <property type="project" value="InterPro"/>
</dbReference>
<protein>
    <submittedName>
        <fullName evidence="2">4-aminobutyrate aminotransferase / (S)-3-amino-2-methylpropionate transaminase</fullName>
    </submittedName>
</protein>
<sequence>MFEEEQLLAKGRALGAKLHAGLEQIARDHAAIGTVRGLGPMAALEFVRNSDPFQPDADFAQAVIDQCREDGLLVIKCGVHRNTLRLLAPLTVSDAIVNEALTILRNAVTKVSAKVR</sequence>
<dbReference type="PANTHER" id="PTHR45688">
    <property type="match status" value="1"/>
</dbReference>
<dbReference type="Proteomes" id="UP000183529">
    <property type="component" value="Unassembled WGS sequence"/>
</dbReference>
<dbReference type="Pfam" id="PF00202">
    <property type="entry name" value="Aminotran_3"/>
    <property type="match status" value="1"/>
</dbReference>
<dbReference type="Gene3D" id="3.90.1150.10">
    <property type="entry name" value="Aspartate Aminotransferase, domain 1"/>
    <property type="match status" value="1"/>
</dbReference>
<keyword evidence="2" id="KW-0808">Transferase</keyword>
<dbReference type="InterPro" id="IPR005814">
    <property type="entry name" value="Aminotrans_3"/>
</dbReference>
<dbReference type="AlphaFoldDB" id="A0AAQ1GPF3"/>
<dbReference type="SUPFAM" id="SSF53383">
    <property type="entry name" value="PLP-dependent transferases"/>
    <property type="match status" value="1"/>
</dbReference>
<proteinExistence type="inferred from homology"/>
<keyword evidence="2" id="KW-0032">Aminotransferase</keyword>
<accession>A0AAQ1GPF3</accession>
<dbReference type="GO" id="GO:0008483">
    <property type="term" value="F:transaminase activity"/>
    <property type="evidence" value="ECO:0007669"/>
    <property type="project" value="UniProtKB-KW"/>
</dbReference>
<organism evidence="2 3">
    <name type="scientific">Paraburkholderia tropica</name>
    <dbReference type="NCBI Taxonomy" id="92647"/>
    <lineage>
        <taxon>Bacteria</taxon>
        <taxon>Pseudomonadati</taxon>
        <taxon>Pseudomonadota</taxon>
        <taxon>Betaproteobacteria</taxon>
        <taxon>Burkholderiales</taxon>
        <taxon>Burkholderiaceae</taxon>
        <taxon>Paraburkholderia</taxon>
    </lineage>
</organism>
<dbReference type="InterPro" id="IPR015422">
    <property type="entry name" value="PyrdxlP-dep_Trfase_small"/>
</dbReference>
<comment type="caution">
    <text evidence="2">The sequence shown here is derived from an EMBL/GenBank/DDBJ whole genome shotgun (WGS) entry which is preliminary data.</text>
</comment>
<gene>
    <name evidence="2" type="ORF">SAMN05216550_13928</name>
</gene>
<reference evidence="2 3" key="1">
    <citation type="submission" date="2016-10" db="EMBL/GenBank/DDBJ databases">
        <authorList>
            <person name="Varghese N."/>
            <person name="Submissions S."/>
        </authorList>
    </citation>
    <scope>NUCLEOTIDE SEQUENCE [LARGE SCALE GENOMIC DNA]</scope>
    <source>
        <strain evidence="2 3">LMG 22274</strain>
    </source>
</reference>
<dbReference type="EMBL" id="FNZM01000039">
    <property type="protein sequence ID" value="SEK15469.1"/>
    <property type="molecule type" value="Genomic_DNA"/>
</dbReference>
<evidence type="ECO:0000256" key="1">
    <source>
        <dbReference type="ARBA" id="ARBA00008954"/>
    </source>
</evidence>
<evidence type="ECO:0000313" key="3">
    <source>
        <dbReference type="Proteomes" id="UP000183529"/>
    </source>
</evidence>
<dbReference type="PANTHER" id="PTHR45688:SF13">
    <property type="entry name" value="ALANINE--GLYOXYLATE AMINOTRANSFERASE 2-LIKE"/>
    <property type="match status" value="1"/>
</dbReference>
<comment type="similarity">
    <text evidence="1">Belongs to the class-III pyridoxal-phosphate-dependent aminotransferase family.</text>
</comment>
<dbReference type="InterPro" id="IPR015424">
    <property type="entry name" value="PyrdxlP-dep_Trfase"/>
</dbReference>
<name>A0AAQ1GPF3_9BURK</name>